<name>A0A443J384_9RHOB</name>
<dbReference type="RefSeq" id="WP_128268767.1">
    <property type="nucleotide sequence ID" value="NZ_SAUW01000002.1"/>
</dbReference>
<dbReference type="Proteomes" id="UP000285710">
    <property type="component" value="Unassembled WGS sequence"/>
</dbReference>
<dbReference type="Gene3D" id="2.30.110.10">
    <property type="entry name" value="Electron Transport, Fmn-binding Protein, Chain A"/>
    <property type="match status" value="1"/>
</dbReference>
<evidence type="ECO:0000256" key="2">
    <source>
        <dbReference type="ARBA" id="ARBA00023002"/>
    </source>
</evidence>
<dbReference type="InterPro" id="IPR050268">
    <property type="entry name" value="NADH-dep_flavin_reductase"/>
</dbReference>
<proteinExistence type="inferred from homology"/>
<keyword evidence="2" id="KW-0560">Oxidoreductase</keyword>
<feature type="domain" description="Flavin reductase like" evidence="3">
    <location>
        <begin position="39"/>
        <end position="183"/>
    </location>
</feature>
<evidence type="ECO:0000313" key="5">
    <source>
        <dbReference type="Proteomes" id="UP000285710"/>
    </source>
</evidence>
<dbReference type="InterPro" id="IPR012349">
    <property type="entry name" value="Split_barrel_FMN-bd"/>
</dbReference>
<dbReference type="GO" id="GO:0010181">
    <property type="term" value="F:FMN binding"/>
    <property type="evidence" value="ECO:0007669"/>
    <property type="project" value="InterPro"/>
</dbReference>
<dbReference type="AlphaFoldDB" id="A0A443J384"/>
<dbReference type="SUPFAM" id="SSF50475">
    <property type="entry name" value="FMN-binding split barrel"/>
    <property type="match status" value="1"/>
</dbReference>
<gene>
    <name evidence="4" type="ORF">D2T33_02950</name>
</gene>
<accession>A0A443J384</accession>
<evidence type="ECO:0000256" key="1">
    <source>
        <dbReference type="ARBA" id="ARBA00008898"/>
    </source>
</evidence>
<dbReference type="EMBL" id="SAUW01000002">
    <property type="protein sequence ID" value="RWR14922.1"/>
    <property type="molecule type" value="Genomic_DNA"/>
</dbReference>
<keyword evidence="5" id="KW-1185">Reference proteome</keyword>
<dbReference type="GO" id="GO:0042602">
    <property type="term" value="F:riboflavin reductase (NADPH) activity"/>
    <property type="evidence" value="ECO:0007669"/>
    <property type="project" value="TreeGrafter"/>
</dbReference>
<organism evidence="4 5">
    <name type="scientific">Paenirhodobacter populi</name>
    <dbReference type="NCBI Taxonomy" id="2306993"/>
    <lineage>
        <taxon>Bacteria</taxon>
        <taxon>Pseudomonadati</taxon>
        <taxon>Pseudomonadota</taxon>
        <taxon>Alphaproteobacteria</taxon>
        <taxon>Rhodobacterales</taxon>
        <taxon>Rhodobacter group</taxon>
        <taxon>Paenirhodobacter</taxon>
    </lineage>
</organism>
<dbReference type="PANTHER" id="PTHR30466:SF11">
    <property type="entry name" value="FLAVIN-DEPENDENT MONOOXYGENASE, REDUCTASE SUBUNIT HSAB"/>
    <property type="match status" value="1"/>
</dbReference>
<reference evidence="4 5" key="1">
    <citation type="submission" date="2019-01" db="EMBL/GenBank/DDBJ databases">
        <title>Sinorhodobacter populi sp. nov. isolated from the symptomatic bark tissue of Populus euramericana canker.</title>
        <authorList>
            <person name="Xu G."/>
        </authorList>
    </citation>
    <scope>NUCLEOTIDE SEQUENCE [LARGE SCALE GENOMIC DNA]</scope>
    <source>
        <strain evidence="4 5">2D-5</strain>
    </source>
</reference>
<dbReference type="Pfam" id="PF01613">
    <property type="entry name" value="Flavin_Reduct"/>
    <property type="match status" value="1"/>
</dbReference>
<dbReference type="InterPro" id="IPR002563">
    <property type="entry name" value="Flavin_Rdtase-like_dom"/>
</dbReference>
<dbReference type="PANTHER" id="PTHR30466">
    <property type="entry name" value="FLAVIN REDUCTASE"/>
    <property type="match status" value="1"/>
</dbReference>
<comment type="similarity">
    <text evidence="1">Belongs to the non-flavoprotein flavin reductase family.</text>
</comment>
<dbReference type="SMART" id="SM00903">
    <property type="entry name" value="Flavin_Reduct"/>
    <property type="match status" value="1"/>
</dbReference>
<reference evidence="4 5" key="2">
    <citation type="submission" date="2019-01" db="EMBL/GenBank/DDBJ databases">
        <authorList>
            <person name="Li Y."/>
        </authorList>
    </citation>
    <scope>NUCLEOTIDE SEQUENCE [LARGE SCALE GENOMIC DNA]</scope>
    <source>
        <strain evidence="4 5">2D-5</strain>
    </source>
</reference>
<protein>
    <submittedName>
        <fullName evidence="4">Flavin reductase</fullName>
    </submittedName>
</protein>
<evidence type="ECO:0000259" key="3">
    <source>
        <dbReference type="SMART" id="SM00903"/>
    </source>
</evidence>
<evidence type="ECO:0000313" key="4">
    <source>
        <dbReference type="EMBL" id="RWR14922.1"/>
    </source>
</evidence>
<comment type="caution">
    <text evidence="4">The sequence shown here is derived from an EMBL/GenBank/DDBJ whole genome shotgun (WGS) entry which is preliminary data.</text>
</comment>
<sequence>MSDGAAGDGARIEQALERAEDRAARTGPAVDPRQFRDALGRFATGVTLITACEEGGDHPVGITVNSFASVSLDPALVLWSAARSSLRHRHFSAARHFAIHVLNEGQADLARRFTKDGAAFEGLSWHAGPQGVPLIDGVLARFECETEARYEGGDHTIIVGKVLRFAIDRAAAPLLFFGGRFGRIETVQG</sequence>